<evidence type="ECO:0000313" key="3">
    <source>
        <dbReference type="Proteomes" id="UP000321393"/>
    </source>
</evidence>
<name>A0A5A7V1X0_CUCMM</name>
<dbReference type="Proteomes" id="UP000321947">
    <property type="component" value="Unassembled WGS sequence"/>
</dbReference>
<dbReference type="PANTHER" id="PTHR33638:SF1">
    <property type="entry name" value="SELENOPROTEIN H"/>
    <property type="match status" value="1"/>
</dbReference>
<organism evidence="1 3">
    <name type="scientific">Cucumis melo var. makuwa</name>
    <name type="common">Oriental melon</name>
    <dbReference type="NCBI Taxonomy" id="1194695"/>
    <lineage>
        <taxon>Eukaryota</taxon>
        <taxon>Viridiplantae</taxon>
        <taxon>Streptophyta</taxon>
        <taxon>Embryophyta</taxon>
        <taxon>Tracheophyta</taxon>
        <taxon>Spermatophyta</taxon>
        <taxon>Magnoliopsida</taxon>
        <taxon>eudicotyledons</taxon>
        <taxon>Gunneridae</taxon>
        <taxon>Pentapetalae</taxon>
        <taxon>rosids</taxon>
        <taxon>fabids</taxon>
        <taxon>Cucurbitales</taxon>
        <taxon>Cucurbitaceae</taxon>
        <taxon>Benincaseae</taxon>
        <taxon>Cucumis</taxon>
    </lineage>
</organism>
<dbReference type="InterPro" id="IPR052674">
    <property type="entry name" value="SelWTH-like"/>
</dbReference>
<evidence type="ECO:0000313" key="1">
    <source>
        <dbReference type="EMBL" id="KAA0060486.1"/>
    </source>
</evidence>
<gene>
    <name evidence="2" type="ORF">E5676_scaffold119G00770</name>
    <name evidence="1" type="ORF">E6C27_scaffold22G003190</name>
</gene>
<sequence>MSRVIQSFTQLMTNSKVNLNVMKFSKCKKVKCALENGKVEEVENKETKIDASLEELDKDAKSTTIVIEHYKQCQSFKKRAIHVKISLKNGVLGINVLLNPDKPRRVA</sequence>
<reference evidence="3 4" key="1">
    <citation type="submission" date="2019-08" db="EMBL/GenBank/DDBJ databases">
        <title>Draft genome sequences of two oriental melons (Cucumis melo L. var makuwa).</title>
        <authorList>
            <person name="Kwon S.-Y."/>
        </authorList>
    </citation>
    <scope>NUCLEOTIDE SEQUENCE [LARGE SCALE GENOMIC DNA]</scope>
    <source>
        <strain evidence="4">cv. Chang Bougi</strain>
        <strain evidence="3">cv. SW 3</strain>
        <tissue evidence="1">Leaf</tissue>
    </source>
</reference>
<dbReference type="AlphaFoldDB" id="A0A5A7V1X0"/>
<dbReference type="OrthoDB" id="1933874at2759"/>
<dbReference type="EMBL" id="SSTD01007659">
    <property type="protein sequence ID" value="TYK18571.1"/>
    <property type="molecule type" value="Genomic_DNA"/>
</dbReference>
<dbReference type="PANTHER" id="PTHR33638">
    <property type="entry name" value="SELENOPROTEIN H"/>
    <property type="match status" value="1"/>
</dbReference>
<dbReference type="Proteomes" id="UP000321393">
    <property type="component" value="Unassembled WGS sequence"/>
</dbReference>
<evidence type="ECO:0000313" key="4">
    <source>
        <dbReference type="Proteomes" id="UP000321947"/>
    </source>
</evidence>
<evidence type="ECO:0000313" key="2">
    <source>
        <dbReference type="EMBL" id="TYK18571.1"/>
    </source>
</evidence>
<dbReference type="EMBL" id="SSTE01005668">
    <property type="protein sequence ID" value="KAA0060486.1"/>
    <property type="molecule type" value="Genomic_DNA"/>
</dbReference>
<comment type="caution">
    <text evidence="1">The sequence shown here is derived from an EMBL/GenBank/DDBJ whole genome shotgun (WGS) entry which is preliminary data.</text>
</comment>
<proteinExistence type="predicted"/>
<accession>A0A5A7V1X0</accession>
<protein>
    <submittedName>
        <fullName evidence="1">Selenoprotein H</fullName>
    </submittedName>
</protein>
<dbReference type="STRING" id="1194695.A0A5A7V1X0"/>
<dbReference type="GO" id="GO:0005794">
    <property type="term" value="C:Golgi apparatus"/>
    <property type="evidence" value="ECO:0007669"/>
    <property type="project" value="TreeGrafter"/>
</dbReference>